<evidence type="ECO:0000256" key="1">
    <source>
        <dbReference type="SAM" id="Phobius"/>
    </source>
</evidence>
<evidence type="ECO:0000313" key="3">
    <source>
        <dbReference type="Proteomes" id="UP001165384"/>
    </source>
</evidence>
<sequence length="105" mass="11913">MQERESSPVFYRYFFFSWLFRDAGRGSLSERRAAWHHNLAQARWLPTYLRRWLTLSALFFSGGVGAEAIGGVWSCAACFVLFSSALPVVSVIIVAMLGFRYLPSP</sequence>
<name>A0ABS9K527_9RHOO</name>
<keyword evidence="3" id="KW-1185">Reference proteome</keyword>
<dbReference type="RefSeq" id="WP_275711614.1">
    <property type="nucleotide sequence ID" value="NZ_JAKLTN010000002.1"/>
</dbReference>
<gene>
    <name evidence="2" type="ORF">LZ012_14900</name>
</gene>
<dbReference type="Proteomes" id="UP001165384">
    <property type="component" value="Unassembled WGS sequence"/>
</dbReference>
<dbReference type="EMBL" id="JAKLTN010000002">
    <property type="protein sequence ID" value="MCG2578281.1"/>
    <property type="molecule type" value="Genomic_DNA"/>
</dbReference>
<reference evidence="2" key="1">
    <citation type="submission" date="2022-01" db="EMBL/GenBank/DDBJ databases">
        <authorList>
            <person name="Jo J.-H."/>
            <person name="Im W.-T."/>
        </authorList>
    </citation>
    <scope>NUCLEOTIDE SEQUENCE</scope>
    <source>
        <strain evidence="2">XY25</strain>
    </source>
</reference>
<protein>
    <submittedName>
        <fullName evidence="2">Uncharacterized protein</fullName>
    </submittedName>
</protein>
<comment type="caution">
    <text evidence="2">The sequence shown here is derived from an EMBL/GenBank/DDBJ whole genome shotgun (WGS) entry which is preliminary data.</text>
</comment>
<proteinExistence type="predicted"/>
<evidence type="ECO:0000313" key="2">
    <source>
        <dbReference type="EMBL" id="MCG2578281.1"/>
    </source>
</evidence>
<feature type="transmembrane region" description="Helical" evidence="1">
    <location>
        <begin position="52"/>
        <end position="73"/>
    </location>
</feature>
<keyword evidence="1" id="KW-0812">Transmembrane</keyword>
<accession>A0ABS9K527</accession>
<organism evidence="2 3">
    <name type="scientific">Dechloromonas hankyongensis</name>
    <dbReference type="NCBI Taxonomy" id="2908002"/>
    <lineage>
        <taxon>Bacteria</taxon>
        <taxon>Pseudomonadati</taxon>
        <taxon>Pseudomonadota</taxon>
        <taxon>Betaproteobacteria</taxon>
        <taxon>Rhodocyclales</taxon>
        <taxon>Azonexaceae</taxon>
        <taxon>Dechloromonas</taxon>
    </lineage>
</organism>
<feature type="transmembrane region" description="Helical" evidence="1">
    <location>
        <begin position="79"/>
        <end position="102"/>
    </location>
</feature>
<keyword evidence="1" id="KW-0472">Membrane</keyword>
<keyword evidence="1" id="KW-1133">Transmembrane helix</keyword>